<sequence>MEAKKKNTASINLGKFFSKDNLPLLSLIFVGIFAIVAIVISIVAFSINPVIACVMVILEAALAATLNRIPLWIHGLVFIAQVVCGIMASQVPFMLFMVFIYVFATAFLYIWANR</sequence>
<comment type="caution">
    <text evidence="2">The sequence shown here is derived from an EMBL/GenBank/DDBJ whole genome shotgun (WGS) entry which is preliminary data.</text>
</comment>
<accession>A0A927U8Z5</accession>
<organism evidence="2 3">
    <name type="scientific">Pseudobutyrivibrio ruminis</name>
    <dbReference type="NCBI Taxonomy" id="46206"/>
    <lineage>
        <taxon>Bacteria</taxon>
        <taxon>Bacillati</taxon>
        <taxon>Bacillota</taxon>
        <taxon>Clostridia</taxon>
        <taxon>Lachnospirales</taxon>
        <taxon>Lachnospiraceae</taxon>
        <taxon>Pseudobutyrivibrio</taxon>
    </lineage>
</organism>
<keyword evidence="1" id="KW-0812">Transmembrane</keyword>
<dbReference type="Proteomes" id="UP000766246">
    <property type="component" value="Unassembled WGS sequence"/>
</dbReference>
<gene>
    <name evidence="2" type="ORF">E7272_05705</name>
</gene>
<reference evidence="2" key="1">
    <citation type="submission" date="2019-04" db="EMBL/GenBank/DDBJ databases">
        <title>Evolution of Biomass-Degrading Anaerobic Consortia Revealed by Metagenomics.</title>
        <authorList>
            <person name="Peng X."/>
        </authorList>
    </citation>
    <scope>NUCLEOTIDE SEQUENCE</scope>
    <source>
        <strain evidence="2">SIG311</strain>
    </source>
</reference>
<feature type="transmembrane region" description="Helical" evidence="1">
    <location>
        <begin position="71"/>
        <end position="88"/>
    </location>
</feature>
<protein>
    <submittedName>
        <fullName evidence="2">Uncharacterized protein</fullName>
    </submittedName>
</protein>
<evidence type="ECO:0000313" key="2">
    <source>
        <dbReference type="EMBL" id="MBE5919326.1"/>
    </source>
</evidence>
<name>A0A927U8Z5_9FIRM</name>
<feature type="transmembrane region" description="Helical" evidence="1">
    <location>
        <begin position="94"/>
        <end position="112"/>
    </location>
</feature>
<proteinExistence type="predicted"/>
<dbReference type="AlphaFoldDB" id="A0A927U8Z5"/>
<keyword evidence="1" id="KW-1133">Transmembrane helix</keyword>
<evidence type="ECO:0000313" key="3">
    <source>
        <dbReference type="Proteomes" id="UP000766246"/>
    </source>
</evidence>
<dbReference type="EMBL" id="SVER01000012">
    <property type="protein sequence ID" value="MBE5919326.1"/>
    <property type="molecule type" value="Genomic_DNA"/>
</dbReference>
<feature type="transmembrane region" description="Helical" evidence="1">
    <location>
        <begin position="21"/>
        <end position="40"/>
    </location>
</feature>
<evidence type="ECO:0000256" key="1">
    <source>
        <dbReference type="SAM" id="Phobius"/>
    </source>
</evidence>
<keyword evidence="1" id="KW-0472">Membrane</keyword>
<feature type="transmembrane region" description="Helical" evidence="1">
    <location>
        <begin position="46"/>
        <end position="64"/>
    </location>
</feature>